<dbReference type="EMBL" id="JASJQH010007202">
    <property type="protein sequence ID" value="KAK9712710.1"/>
    <property type="molecule type" value="Genomic_DNA"/>
</dbReference>
<accession>A0ABR2W128</accession>
<evidence type="ECO:0000313" key="3">
    <source>
        <dbReference type="EMBL" id="KAK9712710.1"/>
    </source>
</evidence>
<feature type="transmembrane region" description="Helical" evidence="2">
    <location>
        <begin position="32"/>
        <end position="50"/>
    </location>
</feature>
<sequence>MDPLLPDLAPPFNTTPPPYRERMAQCSLTDDFALIVQAFLAFTAFSTLLLKRQKENPRRPLLIWFFDTSKQGFAACFVHFFNVFLSYASLLADEQSNPCDWYFLNVFMDTTFGVATMYFLIKFSNNLIHRYKWYELRIGEYGHPPDVLIWLRQLGWFIGMSMVNKLLLLVIYSIPFVLPIVRALLAPFRPLPKIEVVFVMLLFPLVMNIMQFWLIDQLLKEKFMDSTLDDDREVMEMDDAEFLLEDDEDDSFEKGKERNSQEEGLEEGVINVTRRLTQTIY</sequence>
<feature type="transmembrane region" description="Helical" evidence="2">
    <location>
        <begin position="197"/>
        <end position="215"/>
    </location>
</feature>
<dbReference type="Proteomes" id="UP001479436">
    <property type="component" value="Unassembled WGS sequence"/>
</dbReference>
<dbReference type="InterPro" id="IPR022127">
    <property type="entry name" value="STIMATE/YPL162C"/>
</dbReference>
<feature type="transmembrane region" description="Helical" evidence="2">
    <location>
        <begin position="102"/>
        <end position="121"/>
    </location>
</feature>
<dbReference type="Pfam" id="PF12400">
    <property type="entry name" value="STIMATE"/>
    <property type="match status" value="1"/>
</dbReference>
<evidence type="ECO:0000256" key="2">
    <source>
        <dbReference type="SAM" id="Phobius"/>
    </source>
</evidence>
<keyword evidence="2" id="KW-0472">Membrane</keyword>
<evidence type="ECO:0008006" key="5">
    <source>
        <dbReference type="Google" id="ProtNLM"/>
    </source>
</evidence>
<keyword evidence="4" id="KW-1185">Reference proteome</keyword>
<name>A0ABR2W128_9FUNG</name>
<gene>
    <name evidence="3" type="ORF">K7432_006962</name>
</gene>
<comment type="caution">
    <text evidence="3">The sequence shown here is derived from an EMBL/GenBank/DDBJ whole genome shotgun (WGS) entry which is preliminary data.</text>
</comment>
<protein>
    <recommendedName>
        <fullName evidence="5">Vacuolar membrane protein</fullName>
    </recommendedName>
</protein>
<proteinExistence type="predicted"/>
<feature type="transmembrane region" description="Helical" evidence="2">
    <location>
        <begin position="71"/>
        <end position="90"/>
    </location>
</feature>
<evidence type="ECO:0000313" key="4">
    <source>
        <dbReference type="Proteomes" id="UP001479436"/>
    </source>
</evidence>
<keyword evidence="2" id="KW-1133">Transmembrane helix</keyword>
<organism evidence="3 4">
    <name type="scientific">Basidiobolus ranarum</name>
    <dbReference type="NCBI Taxonomy" id="34480"/>
    <lineage>
        <taxon>Eukaryota</taxon>
        <taxon>Fungi</taxon>
        <taxon>Fungi incertae sedis</taxon>
        <taxon>Zoopagomycota</taxon>
        <taxon>Entomophthoromycotina</taxon>
        <taxon>Basidiobolomycetes</taxon>
        <taxon>Basidiobolales</taxon>
        <taxon>Basidiobolaceae</taxon>
        <taxon>Basidiobolus</taxon>
    </lineage>
</organism>
<feature type="transmembrane region" description="Helical" evidence="2">
    <location>
        <begin position="166"/>
        <end position="185"/>
    </location>
</feature>
<feature type="region of interest" description="Disordered" evidence="1">
    <location>
        <begin position="246"/>
        <end position="269"/>
    </location>
</feature>
<dbReference type="PANTHER" id="PTHR31735">
    <property type="entry name" value="VACUOLAR MEMBRANE PROTEIN YPL162C"/>
    <property type="match status" value="1"/>
</dbReference>
<feature type="compositionally biased region" description="Basic and acidic residues" evidence="1">
    <location>
        <begin position="252"/>
        <end position="261"/>
    </location>
</feature>
<keyword evidence="2" id="KW-0812">Transmembrane</keyword>
<dbReference type="PANTHER" id="PTHR31735:SF1">
    <property type="entry name" value="VACUOLAR MEMBRANE PROTEIN YPL162C"/>
    <property type="match status" value="1"/>
</dbReference>
<reference evidence="3 4" key="1">
    <citation type="submission" date="2023-04" db="EMBL/GenBank/DDBJ databases">
        <title>Genome of Basidiobolus ranarum AG-B5.</title>
        <authorList>
            <person name="Stajich J.E."/>
            <person name="Carter-House D."/>
            <person name="Gryganskyi A."/>
        </authorList>
    </citation>
    <scope>NUCLEOTIDE SEQUENCE [LARGE SCALE GENOMIC DNA]</scope>
    <source>
        <strain evidence="3 4">AG-B5</strain>
    </source>
</reference>
<evidence type="ECO:0000256" key="1">
    <source>
        <dbReference type="SAM" id="MobiDB-lite"/>
    </source>
</evidence>